<dbReference type="InterPro" id="IPR052739">
    <property type="entry name" value="FAAH2"/>
</dbReference>
<accession>A0A2A4SY76</accession>
<dbReference type="InterPro" id="IPR036928">
    <property type="entry name" value="AS_sf"/>
</dbReference>
<dbReference type="PANTHER" id="PTHR43372">
    <property type="entry name" value="FATTY-ACID AMIDE HYDROLASE"/>
    <property type="match status" value="1"/>
</dbReference>
<dbReference type="AlphaFoldDB" id="A0A2A4SY76"/>
<dbReference type="PANTHER" id="PTHR43372:SF4">
    <property type="entry name" value="FATTY-ACID AMIDE HYDROLASE 2"/>
    <property type="match status" value="1"/>
</dbReference>
<reference evidence="3" key="1">
    <citation type="submission" date="2017-08" db="EMBL/GenBank/DDBJ databases">
        <title>A dynamic microbial community with high functional redundancy inhabits the cold, oxic subseafloor aquifer.</title>
        <authorList>
            <person name="Tully B.J."/>
            <person name="Wheat C.G."/>
            <person name="Glazer B.T."/>
            <person name="Huber J.A."/>
        </authorList>
    </citation>
    <scope>NUCLEOTIDE SEQUENCE [LARGE SCALE GENOMIC DNA]</scope>
</reference>
<protein>
    <submittedName>
        <fullName evidence="2">Amidase</fullName>
    </submittedName>
</protein>
<dbReference type="Gene3D" id="3.90.1300.10">
    <property type="entry name" value="Amidase signature (AS) domain"/>
    <property type="match status" value="1"/>
</dbReference>
<dbReference type="SUPFAM" id="SSF75304">
    <property type="entry name" value="Amidase signature (AS) enzymes"/>
    <property type="match status" value="1"/>
</dbReference>
<dbReference type="GO" id="GO:0012505">
    <property type="term" value="C:endomembrane system"/>
    <property type="evidence" value="ECO:0007669"/>
    <property type="project" value="TreeGrafter"/>
</dbReference>
<dbReference type="Pfam" id="PF01425">
    <property type="entry name" value="Amidase"/>
    <property type="match status" value="1"/>
</dbReference>
<evidence type="ECO:0000313" key="3">
    <source>
        <dbReference type="Proteomes" id="UP000218113"/>
    </source>
</evidence>
<evidence type="ECO:0000313" key="2">
    <source>
        <dbReference type="EMBL" id="PCI26084.1"/>
    </source>
</evidence>
<organism evidence="2 3">
    <name type="scientific">SAR324 cluster bacterium</name>
    <dbReference type="NCBI Taxonomy" id="2024889"/>
    <lineage>
        <taxon>Bacteria</taxon>
        <taxon>Deltaproteobacteria</taxon>
        <taxon>SAR324 cluster</taxon>
    </lineage>
</organism>
<gene>
    <name evidence="2" type="ORF">COB67_10380</name>
</gene>
<dbReference type="EMBL" id="NVSR01000102">
    <property type="protein sequence ID" value="PCI26084.1"/>
    <property type="molecule type" value="Genomic_DNA"/>
</dbReference>
<dbReference type="InterPro" id="IPR023631">
    <property type="entry name" value="Amidase_dom"/>
</dbReference>
<proteinExistence type="predicted"/>
<comment type="caution">
    <text evidence="2">The sequence shown here is derived from an EMBL/GenBank/DDBJ whole genome shotgun (WGS) entry which is preliminary data.</text>
</comment>
<dbReference type="Proteomes" id="UP000218113">
    <property type="component" value="Unassembled WGS sequence"/>
</dbReference>
<name>A0A2A4SY76_9DELT</name>
<evidence type="ECO:0000259" key="1">
    <source>
        <dbReference type="Pfam" id="PF01425"/>
    </source>
</evidence>
<feature type="non-terminal residue" evidence="2">
    <location>
        <position position="101"/>
    </location>
</feature>
<sequence length="101" mass="11222">MNDLIFASATAIAKSIKAREVSCVRMLDLYLERVERHNPKINAIIALNIDPAKKRALEADQALDRGENWGPLHGVPMTIKDAFEVTGMPTTSGSEDLKHYM</sequence>
<feature type="domain" description="Amidase" evidence="1">
    <location>
        <begin position="27"/>
        <end position="100"/>
    </location>
</feature>